<evidence type="ECO:0000256" key="2">
    <source>
        <dbReference type="ARBA" id="ARBA00004170"/>
    </source>
</evidence>
<dbReference type="GO" id="GO:0046872">
    <property type="term" value="F:metal ion binding"/>
    <property type="evidence" value="ECO:0007669"/>
    <property type="project" value="UniProtKB-KW"/>
</dbReference>
<dbReference type="Proteomes" id="UP000244811">
    <property type="component" value="Chromosome 1"/>
</dbReference>
<keyword evidence="7" id="KW-0460">Magnesium</keyword>
<keyword evidence="6 12" id="KW-0378">Hydrolase</keyword>
<dbReference type="InterPro" id="IPR000222">
    <property type="entry name" value="PP2C_BS"/>
</dbReference>
<dbReference type="EC" id="3.1.3.16" evidence="4"/>
<evidence type="ECO:0000259" key="13">
    <source>
        <dbReference type="PROSITE" id="PS51746"/>
    </source>
</evidence>
<keyword evidence="5" id="KW-0479">Metal-binding</keyword>
<evidence type="ECO:0000256" key="4">
    <source>
        <dbReference type="ARBA" id="ARBA00013081"/>
    </source>
</evidence>
<comment type="similarity">
    <text evidence="3 12">Belongs to the PP2C family.</text>
</comment>
<feature type="domain" description="PPM-type phosphatase" evidence="13">
    <location>
        <begin position="40"/>
        <end position="325"/>
    </location>
</feature>
<evidence type="ECO:0000256" key="3">
    <source>
        <dbReference type="ARBA" id="ARBA00006702"/>
    </source>
</evidence>
<dbReference type="PROSITE" id="PS51746">
    <property type="entry name" value="PPM_2"/>
    <property type="match status" value="1"/>
</dbReference>
<evidence type="ECO:0000313" key="14">
    <source>
        <dbReference type="EMBL" id="UKK00040.1"/>
    </source>
</evidence>
<dbReference type="EMBL" id="CP056069">
    <property type="protein sequence ID" value="UKK00040.1"/>
    <property type="molecule type" value="Genomic_DNA"/>
</dbReference>
<evidence type="ECO:0000256" key="10">
    <source>
        <dbReference type="ARBA" id="ARBA00047761"/>
    </source>
</evidence>
<dbReference type="Pfam" id="PF00481">
    <property type="entry name" value="PP2C"/>
    <property type="match status" value="1"/>
</dbReference>
<dbReference type="PANTHER" id="PTHR13832:SF803">
    <property type="entry name" value="PROTEIN PHOSPHATASE 1G"/>
    <property type="match status" value="1"/>
</dbReference>
<dbReference type="CDD" id="cd00143">
    <property type="entry name" value="PP2Cc"/>
    <property type="match status" value="1"/>
</dbReference>
<evidence type="ECO:0000256" key="7">
    <source>
        <dbReference type="ARBA" id="ARBA00022842"/>
    </source>
</evidence>
<reference evidence="14" key="1">
    <citation type="submission" date="2022-07" db="EMBL/GenBank/DDBJ databases">
        <title>Evaluation of T. orientalis genome assembly methods using nanopore sequencing and analysis of variation between genomes.</title>
        <authorList>
            <person name="Yam J."/>
            <person name="Micallef M.L."/>
            <person name="Liu M."/>
            <person name="Djordjevic S.P."/>
            <person name="Bogema D.R."/>
            <person name="Jenkins C."/>
        </authorList>
    </citation>
    <scope>NUCLEOTIDE SEQUENCE</scope>
    <source>
        <strain evidence="14">Goon Nure</strain>
    </source>
</reference>
<dbReference type="GO" id="GO:0016020">
    <property type="term" value="C:membrane"/>
    <property type="evidence" value="ECO:0007669"/>
    <property type="project" value="UniProtKB-SubCell"/>
</dbReference>
<evidence type="ECO:0000256" key="6">
    <source>
        <dbReference type="ARBA" id="ARBA00022801"/>
    </source>
</evidence>
<accession>A0A976MAX7</accession>
<organism evidence="14 15">
    <name type="scientific">Theileria orientalis</name>
    <dbReference type="NCBI Taxonomy" id="68886"/>
    <lineage>
        <taxon>Eukaryota</taxon>
        <taxon>Sar</taxon>
        <taxon>Alveolata</taxon>
        <taxon>Apicomplexa</taxon>
        <taxon>Aconoidasida</taxon>
        <taxon>Piroplasmida</taxon>
        <taxon>Theileriidae</taxon>
        <taxon>Theileria</taxon>
    </lineage>
</organism>
<dbReference type="SMART" id="SM00332">
    <property type="entry name" value="PP2Cc"/>
    <property type="match status" value="1"/>
</dbReference>
<dbReference type="GO" id="GO:0004722">
    <property type="term" value="F:protein serine/threonine phosphatase activity"/>
    <property type="evidence" value="ECO:0007669"/>
    <property type="project" value="UniProtKB-EC"/>
</dbReference>
<dbReference type="PROSITE" id="PS01032">
    <property type="entry name" value="PPM_1"/>
    <property type="match status" value="1"/>
</dbReference>
<protein>
    <recommendedName>
        <fullName evidence="4">protein-serine/threonine phosphatase</fullName>
        <ecNumber evidence="4">3.1.3.16</ecNumber>
    </recommendedName>
</protein>
<comment type="cofactor">
    <cofactor evidence="1">
        <name>Mn(2+)</name>
        <dbReference type="ChEBI" id="CHEBI:29035"/>
    </cofactor>
</comment>
<dbReference type="Gene3D" id="3.60.40.10">
    <property type="entry name" value="PPM-type phosphatase domain"/>
    <property type="match status" value="1"/>
</dbReference>
<proteinExistence type="inferred from homology"/>
<evidence type="ECO:0000256" key="8">
    <source>
        <dbReference type="ARBA" id="ARBA00022912"/>
    </source>
</evidence>
<keyword evidence="8 12" id="KW-0904">Protein phosphatase</keyword>
<gene>
    <name evidence="14" type="ORF">MACK_000106</name>
</gene>
<dbReference type="SUPFAM" id="SSF81606">
    <property type="entry name" value="PP2C-like"/>
    <property type="match status" value="1"/>
</dbReference>
<evidence type="ECO:0000256" key="5">
    <source>
        <dbReference type="ARBA" id="ARBA00022723"/>
    </source>
</evidence>
<sequence>MSTLFLKAVGLTDKNLSNSVLSSLQNVTTTSVELDGGYLLVDHYGEKGVRKSMEDECLVCDSLKALCPQLPSEYDFAVFGLFDGHGGRQSAVFAKQNLLGEVASQLVSHLNLKKESGEQEDFEVTFKKAVNAACRRLDTRIANEVQGCSDGSTALLLFFGKKTVYILNLGDSAAYLCKKVDSVLHSIPLNDIHKPWSQKEKARILHYGGTIEGGRVNGLLEVTRSFGDLQLKKYGVLCVGSFRKFELDFKKDELIVIACDGFWGLFDASDACRKSLDFVVKEEMRASTSPHLPFPQLKKVCKELVDIALNVKRSQDNVSVMLVRLKSK</sequence>
<keyword evidence="9" id="KW-0464">Manganese</keyword>
<dbReference type="InterPro" id="IPR015655">
    <property type="entry name" value="PP2C"/>
</dbReference>
<comment type="catalytic activity">
    <reaction evidence="10">
        <text>O-phospho-L-seryl-[protein] + H2O = L-seryl-[protein] + phosphate</text>
        <dbReference type="Rhea" id="RHEA:20629"/>
        <dbReference type="Rhea" id="RHEA-COMP:9863"/>
        <dbReference type="Rhea" id="RHEA-COMP:11604"/>
        <dbReference type="ChEBI" id="CHEBI:15377"/>
        <dbReference type="ChEBI" id="CHEBI:29999"/>
        <dbReference type="ChEBI" id="CHEBI:43474"/>
        <dbReference type="ChEBI" id="CHEBI:83421"/>
        <dbReference type="EC" id="3.1.3.16"/>
    </reaction>
</comment>
<name>A0A976MAX7_THEOR</name>
<comment type="subcellular location">
    <subcellularLocation>
        <location evidence="2">Membrane</location>
        <topology evidence="2">Peripheral membrane protein</topology>
    </subcellularLocation>
</comment>
<dbReference type="InterPro" id="IPR001932">
    <property type="entry name" value="PPM-type_phosphatase-like_dom"/>
</dbReference>
<comment type="catalytic activity">
    <reaction evidence="11">
        <text>O-phospho-L-threonyl-[protein] + H2O = L-threonyl-[protein] + phosphate</text>
        <dbReference type="Rhea" id="RHEA:47004"/>
        <dbReference type="Rhea" id="RHEA-COMP:11060"/>
        <dbReference type="Rhea" id="RHEA-COMP:11605"/>
        <dbReference type="ChEBI" id="CHEBI:15377"/>
        <dbReference type="ChEBI" id="CHEBI:30013"/>
        <dbReference type="ChEBI" id="CHEBI:43474"/>
        <dbReference type="ChEBI" id="CHEBI:61977"/>
        <dbReference type="EC" id="3.1.3.16"/>
    </reaction>
</comment>
<evidence type="ECO:0000313" key="15">
    <source>
        <dbReference type="Proteomes" id="UP000244811"/>
    </source>
</evidence>
<evidence type="ECO:0000256" key="9">
    <source>
        <dbReference type="ARBA" id="ARBA00023211"/>
    </source>
</evidence>
<evidence type="ECO:0000256" key="12">
    <source>
        <dbReference type="RuleBase" id="RU003465"/>
    </source>
</evidence>
<dbReference type="AlphaFoldDB" id="A0A976MAX7"/>
<evidence type="ECO:0000256" key="11">
    <source>
        <dbReference type="ARBA" id="ARBA00048336"/>
    </source>
</evidence>
<dbReference type="InterPro" id="IPR036457">
    <property type="entry name" value="PPM-type-like_dom_sf"/>
</dbReference>
<evidence type="ECO:0000256" key="1">
    <source>
        <dbReference type="ARBA" id="ARBA00001936"/>
    </source>
</evidence>
<dbReference type="PANTHER" id="PTHR13832">
    <property type="entry name" value="PROTEIN PHOSPHATASE 2C"/>
    <property type="match status" value="1"/>
</dbReference>